<dbReference type="Proteomes" id="UP000264006">
    <property type="component" value="Chromosome"/>
</dbReference>
<dbReference type="Pfam" id="PF00669">
    <property type="entry name" value="Flagellin_N"/>
    <property type="match status" value="1"/>
</dbReference>
<evidence type="ECO:0000313" key="9">
    <source>
        <dbReference type="Proteomes" id="UP000264006"/>
    </source>
</evidence>
<sequence>MEVLAFREAPRRPADHWLDPSGPARCCRYQRCDRRTGHRPPTPGCGSHVIAISFKEEVWQPRPGSDSGTRVIARVPPGTVADRGRVTGRASASTATCREASTPCTNTPHGRAGDHRSVRLPENLVWLPQLVAGPADEHLTAARKDPAAATSTSFDWWSTQMGLRINQNIMATNSHRNLSQTQGALSKSLEKLSSGFRINRAADDAAGLVISENLRSQIGGVQTAVRNAQDGISVVQTAEGALTEVHAMLQRIRDLAVQASNEGANGGFGGASVAAAQAEVTQLVDAVDQIAQSTKFNGTSLLSGSATLTFQVGANSGETIDVATADMTITTGLGINGIDFTSATGAAAAAISTIDAAIGTVSTYRGTLGATQNRLEHQINNLQVAAENLSASESRIRDADMAAEMSTFTRNQILSQAGTAMLAQANQVPQGVLSLLQQ</sequence>
<reference evidence="8 9" key="1">
    <citation type="submission" date="2018-09" db="EMBL/GenBank/DDBJ databases">
        <title>Complete genome sequence of Euzebya sp. DY32-46 isolated from seawater of Pacific Ocean.</title>
        <authorList>
            <person name="Xu L."/>
            <person name="Wu Y.-H."/>
            <person name="Xu X.-W."/>
        </authorList>
    </citation>
    <scope>NUCLEOTIDE SEQUENCE [LARGE SCALE GENOMIC DNA]</scope>
    <source>
        <strain evidence="8 9">DY32-46</strain>
    </source>
</reference>
<comment type="subcellular location">
    <subcellularLocation>
        <location evidence="4">Secreted</location>
    </subcellularLocation>
    <subcellularLocation>
        <location evidence="4">Bacterial flagellum</location>
    </subcellularLocation>
</comment>
<feature type="region of interest" description="Disordered" evidence="5">
    <location>
        <begin position="85"/>
        <end position="115"/>
    </location>
</feature>
<evidence type="ECO:0000256" key="3">
    <source>
        <dbReference type="ARBA" id="ARBA00023143"/>
    </source>
</evidence>
<dbReference type="Gene3D" id="6.10.10.10">
    <property type="entry name" value="Flagellar export chaperone, C-terminal domain"/>
    <property type="match status" value="1"/>
</dbReference>
<dbReference type="PRINTS" id="PR00207">
    <property type="entry name" value="FLAGELLIN"/>
</dbReference>
<comment type="function">
    <text evidence="4">Flagellin is the subunit protein which polymerizes to form the filaments of bacterial flagella.</text>
</comment>
<evidence type="ECO:0000256" key="5">
    <source>
        <dbReference type="SAM" id="MobiDB-lite"/>
    </source>
</evidence>
<dbReference type="KEGG" id="euz:DVS28_a1189"/>
<dbReference type="GO" id="GO:0005576">
    <property type="term" value="C:extracellular region"/>
    <property type="evidence" value="ECO:0007669"/>
    <property type="project" value="UniProtKB-SubCell"/>
</dbReference>
<dbReference type="SUPFAM" id="SSF64518">
    <property type="entry name" value="Phase 1 flagellin"/>
    <property type="match status" value="1"/>
</dbReference>
<evidence type="ECO:0000256" key="2">
    <source>
        <dbReference type="ARBA" id="ARBA00020110"/>
    </source>
</evidence>
<dbReference type="PANTHER" id="PTHR42792:SF2">
    <property type="entry name" value="FLAGELLIN"/>
    <property type="match status" value="1"/>
</dbReference>
<organism evidence="8 9">
    <name type="scientific">Euzebya pacifica</name>
    <dbReference type="NCBI Taxonomy" id="1608957"/>
    <lineage>
        <taxon>Bacteria</taxon>
        <taxon>Bacillati</taxon>
        <taxon>Actinomycetota</taxon>
        <taxon>Nitriliruptoria</taxon>
        <taxon>Euzebyales</taxon>
    </lineage>
</organism>
<dbReference type="AlphaFoldDB" id="A0A346XUJ2"/>
<dbReference type="InterPro" id="IPR046358">
    <property type="entry name" value="Flagellin_C"/>
</dbReference>
<keyword evidence="4" id="KW-0964">Secreted</keyword>
<gene>
    <name evidence="8" type="ORF">DVS28_a1189</name>
</gene>
<feature type="domain" description="Flagellin C-terminal" evidence="7">
    <location>
        <begin position="352"/>
        <end position="436"/>
    </location>
</feature>
<dbReference type="EMBL" id="CP031165">
    <property type="protein sequence ID" value="AXV05889.1"/>
    <property type="molecule type" value="Genomic_DNA"/>
</dbReference>
<dbReference type="GO" id="GO:0009288">
    <property type="term" value="C:bacterial-type flagellum"/>
    <property type="evidence" value="ECO:0007669"/>
    <property type="project" value="UniProtKB-SubCell"/>
</dbReference>
<proteinExistence type="inferred from homology"/>
<dbReference type="Gene3D" id="1.20.1330.10">
    <property type="entry name" value="f41 fragment of flagellin, N-terminal domain"/>
    <property type="match status" value="1"/>
</dbReference>
<dbReference type="GO" id="GO:0005198">
    <property type="term" value="F:structural molecule activity"/>
    <property type="evidence" value="ECO:0007669"/>
    <property type="project" value="UniProtKB-UniRule"/>
</dbReference>
<keyword evidence="8" id="KW-0969">Cilium</keyword>
<evidence type="ECO:0000256" key="4">
    <source>
        <dbReference type="RuleBase" id="RU362073"/>
    </source>
</evidence>
<evidence type="ECO:0000256" key="1">
    <source>
        <dbReference type="ARBA" id="ARBA00005709"/>
    </source>
</evidence>
<comment type="similarity">
    <text evidence="1 4">Belongs to the bacterial flagellin family.</text>
</comment>
<accession>A0A346XUJ2</accession>
<evidence type="ECO:0000313" key="8">
    <source>
        <dbReference type="EMBL" id="AXV05889.1"/>
    </source>
</evidence>
<dbReference type="PANTHER" id="PTHR42792">
    <property type="entry name" value="FLAGELLIN"/>
    <property type="match status" value="1"/>
</dbReference>
<keyword evidence="8" id="KW-0966">Cell projection</keyword>
<dbReference type="InterPro" id="IPR042187">
    <property type="entry name" value="Flagellin_C_sub2"/>
</dbReference>
<dbReference type="InterPro" id="IPR001492">
    <property type="entry name" value="Flagellin"/>
</dbReference>
<feature type="domain" description="Flagellin N-terminal" evidence="6">
    <location>
        <begin position="165"/>
        <end position="307"/>
    </location>
</feature>
<protein>
    <recommendedName>
        <fullName evidence="2 4">Flagellin</fullName>
    </recommendedName>
</protein>
<name>A0A346XUJ2_9ACTN</name>
<dbReference type="InterPro" id="IPR001029">
    <property type="entry name" value="Flagellin_N"/>
</dbReference>
<evidence type="ECO:0000259" key="6">
    <source>
        <dbReference type="Pfam" id="PF00669"/>
    </source>
</evidence>
<keyword evidence="3 4" id="KW-0975">Bacterial flagellum</keyword>
<keyword evidence="9" id="KW-1185">Reference proteome</keyword>
<evidence type="ECO:0000259" key="7">
    <source>
        <dbReference type="Pfam" id="PF00700"/>
    </source>
</evidence>
<keyword evidence="8" id="KW-0282">Flagellum</keyword>
<dbReference type="Pfam" id="PF00700">
    <property type="entry name" value="Flagellin_C"/>
    <property type="match status" value="1"/>
</dbReference>